<gene>
    <name evidence="1" type="ORF">HJG60_011190</name>
</gene>
<name>A0A833ZW92_9CHIR</name>
<evidence type="ECO:0000313" key="1">
    <source>
        <dbReference type="EMBL" id="KAF6104172.1"/>
    </source>
</evidence>
<dbReference type="EMBL" id="JABVXQ010000006">
    <property type="protein sequence ID" value="KAF6104172.1"/>
    <property type="molecule type" value="Genomic_DNA"/>
</dbReference>
<evidence type="ECO:0000313" key="2">
    <source>
        <dbReference type="Proteomes" id="UP000664940"/>
    </source>
</evidence>
<organism evidence="1 2">
    <name type="scientific">Phyllostomus discolor</name>
    <name type="common">pale spear-nosed bat</name>
    <dbReference type="NCBI Taxonomy" id="89673"/>
    <lineage>
        <taxon>Eukaryota</taxon>
        <taxon>Metazoa</taxon>
        <taxon>Chordata</taxon>
        <taxon>Craniata</taxon>
        <taxon>Vertebrata</taxon>
        <taxon>Euteleostomi</taxon>
        <taxon>Mammalia</taxon>
        <taxon>Eutheria</taxon>
        <taxon>Laurasiatheria</taxon>
        <taxon>Chiroptera</taxon>
        <taxon>Yangochiroptera</taxon>
        <taxon>Phyllostomidae</taxon>
        <taxon>Phyllostominae</taxon>
        <taxon>Phyllostomus</taxon>
    </lineage>
</organism>
<reference evidence="1 2" key="1">
    <citation type="journal article" date="2020" name="Nature">
        <title>Six reference-quality genomes reveal evolution of bat adaptations.</title>
        <authorList>
            <person name="Jebb D."/>
            <person name="Huang Z."/>
            <person name="Pippel M."/>
            <person name="Hughes G.M."/>
            <person name="Lavrichenko K."/>
            <person name="Devanna P."/>
            <person name="Winkler S."/>
            <person name="Jermiin L.S."/>
            <person name="Skirmuntt E.C."/>
            <person name="Katzourakis A."/>
            <person name="Burkitt-Gray L."/>
            <person name="Ray D.A."/>
            <person name="Sullivan K.A.M."/>
            <person name="Roscito J.G."/>
            <person name="Kirilenko B.M."/>
            <person name="Davalos L.M."/>
            <person name="Corthals A.P."/>
            <person name="Power M.L."/>
            <person name="Jones G."/>
            <person name="Ransome R.D."/>
            <person name="Dechmann D.K.N."/>
            <person name="Locatelli A.G."/>
            <person name="Puechmaille S.J."/>
            <person name="Fedrigo O."/>
            <person name="Jarvis E.D."/>
            <person name="Hiller M."/>
            <person name="Vernes S.C."/>
            <person name="Myers E.W."/>
            <person name="Teeling E.C."/>
        </authorList>
    </citation>
    <scope>NUCLEOTIDE SEQUENCE [LARGE SCALE GENOMIC DNA]</scope>
    <source>
        <strain evidence="1">Bat1K_MPI-CBG_1</strain>
    </source>
</reference>
<dbReference type="AlphaFoldDB" id="A0A833ZW92"/>
<accession>A0A833ZW92</accession>
<dbReference type="Proteomes" id="UP000664940">
    <property type="component" value="Unassembled WGS sequence"/>
</dbReference>
<proteinExistence type="predicted"/>
<protein>
    <submittedName>
        <fullName evidence="1">Uncharacterized protein</fullName>
    </submittedName>
</protein>
<comment type="caution">
    <text evidence="1">The sequence shown here is derived from an EMBL/GenBank/DDBJ whole genome shotgun (WGS) entry which is preliminary data.</text>
</comment>
<sequence length="179" mass="18621">MILICRRKTSLGTSPIREAVNKITCSGTRAAGSSGWGPGAAWNAAQGSLAPQLGVPAGFRNPVSAFLGLATLWKREVAPARFPPPLLSSFLLPPPPPCPPPPHLRALSLLPSPKVESSPSLSGLRLSLPPSLQPQIPHCSPSNPSPLAPAYFTHHPGHGWVGLLSEALLKPLAEGTLGL</sequence>